<sequence length="120" mass="13072">GLSKSACTGGGNPLCCRARLTCVVPRIYQNERENRASGEAQQEQPGSLPVTTRDLLSGDRWGGKPTGGGGNPDKTWVSDEELALSRSRRMDTAETFDLVFQVAHMRTSTPVRLEERALLP</sequence>
<reference evidence="2" key="5">
    <citation type="journal article" date="2002" name="Nature">
        <title>Analysis of the mouse transcriptome based on functional annotation of 60,770 full-length cDNAs.</title>
        <authorList>
            <consortium name="The FANTOM Consortium and the RIKEN Genome Exploration Research Group Phase I and II Team"/>
        </authorList>
    </citation>
    <scope>NUCLEOTIDE SEQUENCE</scope>
    <source>
        <strain evidence="2">C57BL/6J</strain>
        <tissue evidence="2">Spleen</tissue>
    </source>
</reference>
<reference evidence="2" key="8">
    <citation type="journal article" date="2005" name="Science">
        <title>Antisense Transcription in the Mammalian Transcriptome.</title>
        <authorList>
            <consortium name="RIKEN Genome Exploration Research Group and Genome Science Group (Genome Network Project Core Group) and the FANTOM Consortium"/>
        </authorList>
    </citation>
    <scope>NUCLEOTIDE SEQUENCE</scope>
    <source>
        <strain evidence="2">C57BL/6J</strain>
        <tissue evidence="2">Spleen</tissue>
    </source>
</reference>
<evidence type="ECO:0000313" key="3">
    <source>
        <dbReference type="MGI" id="MGI:3708554"/>
    </source>
</evidence>
<dbReference type="EMBL" id="AK143696">
    <property type="protein sequence ID" value="BAE25503.1"/>
    <property type="molecule type" value="mRNA"/>
</dbReference>
<dbReference type="MGI" id="MGI:3708554">
    <property type="gene designation" value="Gm10374"/>
</dbReference>
<reference evidence="2" key="7">
    <citation type="journal article" date="2005" name="Science">
        <title>The Transcriptional Landscape of the Mammalian Genome.</title>
        <authorList>
            <consortium name="The FANTOM Consortium"/>
            <consortium name="Riken Genome Exploration Research Group and Genome Science Group (Genome Network Project Core Group)"/>
        </authorList>
    </citation>
    <scope>NUCLEOTIDE SEQUENCE</scope>
    <source>
        <strain evidence="2">C57BL/6J</strain>
        <tissue evidence="2">Spleen</tissue>
    </source>
</reference>
<reference evidence="2" key="6">
    <citation type="submission" date="2004-03" db="EMBL/GenBank/DDBJ databases">
        <authorList>
            <person name="Arakawa T."/>
            <person name="Carninci P."/>
            <person name="Fukuda S."/>
            <person name="Hashizume W."/>
            <person name="Hayashida K."/>
            <person name="Hori F."/>
            <person name="Iida J."/>
            <person name="Imamura K."/>
            <person name="Imotani K."/>
            <person name="Itoh M."/>
            <person name="Kanagawa S."/>
            <person name="Kawai J."/>
            <person name="Kojima M."/>
            <person name="Konno H."/>
            <person name="Murata M."/>
            <person name="Nakamura M."/>
            <person name="Ninomiya N."/>
            <person name="Nishiyori H."/>
            <person name="Nomura K."/>
            <person name="Ohno M."/>
            <person name="Sakazume N."/>
            <person name="Sano H."/>
            <person name="Sasaki D."/>
            <person name="Shibata K."/>
            <person name="Shiraki T."/>
            <person name="Tagami M."/>
            <person name="Tagami Y."/>
            <person name="Waki K."/>
            <person name="Watahiki A."/>
            <person name="Muramatsu M."/>
            <person name="Hayashizaki Y."/>
        </authorList>
    </citation>
    <scope>NUCLEOTIDE SEQUENCE</scope>
    <source>
        <strain evidence="2">C57BL/6J</strain>
        <tissue evidence="2">Spleen</tissue>
    </source>
</reference>
<reference evidence="2" key="1">
    <citation type="journal article" date="1999" name="Methods Enzymol.">
        <title>High-efficiency full-length cDNA cloning.</title>
        <authorList>
            <person name="Carninci P."/>
            <person name="Hayashizaki Y."/>
        </authorList>
    </citation>
    <scope>NUCLEOTIDE SEQUENCE</scope>
    <source>
        <strain evidence="2">C57BL/6J</strain>
        <tissue evidence="2">Spleen</tissue>
    </source>
</reference>
<gene>
    <name evidence="3" type="primary">Gm10374</name>
</gene>
<reference evidence="2" key="3">
    <citation type="journal article" date="2000" name="Genome Res.">
        <title>RIKEN integrated sequence analysis (RISA) system--384-format sequencing pipeline with 384 multicapillary sequencer.</title>
        <authorList>
            <person name="Shibata K."/>
            <person name="Itoh M."/>
            <person name="Aizawa K."/>
            <person name="Nagaoka S."/>
            <person name="Sasaki N."/>
            <person name="Carninci P."/>
            <person name="Konno H."/>
            <person name="Akiyama J."/>
            <person name="Nishi K."/>
            <person name="Kitsunai T."/>
            <person name="Tashiro H."/>
            <person name="Itoh M."/>
            <person name="Sumi N."/>
            <person name="Ishii Y."/>
            <person name="Nakamura S."/>
            <person name="Hazama M."/>
            <person name="Nishine T."/>
            <person name="Harada A."/>
            <person name="Yamamoto R."/>
            <person name="Matsumoto H."/>
            <person name="Sakaguchi S."/>
            <person name="Ikegami T."/>
            <person name="Kashiwagi K."/>
            <person name="Fujiwake S."/>
            <person name="Inoue K."/>
            <person name="Togawa Y."/>
            <person name="Izawa M."/>
            <person name="Ohara E."/>
            <person name="Watahiki M."/>
            <person name="Yoneda Y."/>
            <person name="Ishikawa T."/>
            <person name="Ozawa K."/>
            <person name="Tanaka T."/>
            <person name="Matsuura S."/>
            <person name="Kawai J."/>
            <person name="Okazaki Y."/>
            <person name="Muramatsu M."/>
            <person name="Inoue Y."/>
            <person name="Kira A."/>
            <person name="Hayashizaki Y."/>
        </authorList>
    </citation>
    <scope>NUCLEOTIDE SEQUENCE</scope>
    <source>
        <strain evidence="2">C57BL/6J</strain>
        <tissue evidence="2">Spleen</tissue>
    </source>
</reference>
<accession>Q3UP94</accession>
<reference evidence="2" key="2">
    <citation type="journal article" date="2000" name="Genome Res.">
        <title>Normalization and subtraction of cap-trapper-selected cDNAs to prepare full-length cDNA libraries for rapid discovery of new genes.</title>
        <authorList>
            <person name="Carninci P."/>
            <person name="Shibata Y."/>
            <person name="Hayatsu N."/>
            <person name="Sugahara Y."/>
            <person name="Shibata K."/>
            <person name="Itoh M."/>
            <person name="Konno H."/>
            <person name="Okazaki Y."/>
            <person name="Muramatsu M."/>
            <person name="Hayashizaki Y."/>
        </authorList>
    </citation>
    <scope>NUCLEOTIDE SEQUENCE</scope>
    <source>
        <strain evidence="2">C57BL/6J</strain>
        <tissue evidence="2">Spleen</tissue>
    </source>
</reference>
<proteinExistence type="evidence at transcript level"/>
<feature type="region of interest" description="Disordered" evidence="1">
    <location>
        <begin position="32"/>
        <end position="76"/>
    </location>
</feature>
<name>Q3UP94_MOUSE</name>
<protein>
    <submittedName>
        <fullName evidence="2">Uncharacterized protein</fullName>
    </submittedName>
</protein>
<feature type="non-terminal residue" evidence="2">
    <location>
        <position position="1"/>
    </location>
</feature>
<evidence type="ECO:0000313" key="2">
    <source>
        <dbReference type="EMBL" id="BAE25503.1"/>
    </source>
</evidence>
<organism evidence="2">
    <name type="scientific">Mus musculus</name>
    <name type="common">Mouse</name>
    <dbReference type="NCBI Taxonomy" id="10090"/>
    <lineage>
        <taxon>Eukaryota</taxon>
        <taxon>Metazoa</taxon>
        <taxon>Chordata</taxon>
        <taxon>Craniata</taxon>
        <taxon>Vertebrata</taxon>
        <taxon>Euteleostomi</taxon>
        <taxon>Mammalia</taxon>
        <taxon>Eutheria</taxon>
        <taxon>Euarchontoglires</taxon>
        <taxon>Glires</taxon>
        <taxon>Rodentia</taxon>
        <taxon>Myomorpha</taxon>
        <taxon>Muroidea</taxon>
        <taxon>Muridae</taxon>
        <taxon>Murinae</taxon>
        <taxon>Mus</taxon>
        <taxon>Mus</taxon>
    </lineage>
</organism>
<reference evidence="2" key="4">
    <citation type="journal article" date="2001" name="Nature">
        <title>Functional annotation of a full-length mouse cDNA collection.</title>
        <authorList>
            <consortium name="The RIKEN Genome Exploration Research Group Phase II Team and the FANTOM Consortium"/>
        </authorList>
    </citation>
    <scope>NUCLEOTIDE SEQUENCE</scope>
    <source>
        <strain evidence="2">C57BL/6J</strain>
        <tissue evidence="2">Spleen</tissue>
    </source>
</reference>
<dbReference type="AGR" id="MGI:3708554"/>
<evidence type="ECO:0000256" key="1">
    <source>
        <dbReference type="SAM" id="MobiDB-lite"/>
    </source>
</evidence>
<dbReference type="AlphaFoldDB" id="Q3UP94"/>